<dbReference type="NCBIfam" id="TIGR00081">
    <property type="entry name" value="purC"/>
    <property type="match status" value="1"/>
</dbReference>
<accession>A0A1F5A8P7</accession>
<dbReference type="Gene3D" id="3.30.200.20">
    <property type="entry name" value="Phosphorylase Kinase, domain 1"/>
    <property type="match status" value="1"/>
</dbReference>
<evidence type="ECO:0000256" key="3">
    <source>
        <dbReference type="ARBA" id="ARBA00022598"/>
    </source>
</evidence>
<dbReference type="Proteomes" id="UP000177701">
    <property type="component" value="Unassembled WGS sequence"/>
</dbReference>
<dbReference type="SUPFAM" id="SSF56104">
    <property type="entry name" value="SAICAR synthase-like"/>
    <property type="match status" value="1"/>
</dbReference>
<dbReference type="PANTHER" id="PTHR43700">
    <property type="entry name" value="PHOSPHORIBOSYLAMINOIMIDAZOLE-SUCCINOCARBOXAMIDE SYNTHASE"/>
    <property type="match status" value="1"/>
</dbReference>
<comment type="catalytic activity">
    <reaction evidence="7 8">
        <text>5-amino-1-(5-phospho-D-ribosyl)imidazole-4-carboxylate + L-aspartate + ATP = (2S)-2-[5-amino-1-(5-phospho-beta-D-ribosyl)imidazole-4-carboxamido]succinate + ADP + phosphate + 2 H(+)</text>
        <dbReference type="Rhea" id="RHEA:22628"/>
        <dbReference type="ChEBI" id="CHEBI:15378"/>
        <dbReference type="ChEBI" id="CHEBI:29991"/>
        <dbReference type="ChEBI" id="CHEBI:30616"/>
        <dbReference type="ChEBI" id="CHEBI:43474"/>
        <dbReference type="ChEBI" id="CHEBI:58443"/>
        <dbReference type="ChEBI" id="CHEBI:77657"/>
        <dbReference type="ChEBI" id="CHEBI:456216"/>
        <dbReference type="EC" id="6.3.2.6"/>
    </reaction>
</comment>
<dbReference type="EMBL" id="MEYH01000072">
    <property type="protein sequence ID" value="OGD14920.1"/>
    <property type="molecule type" value="Genomic_DNA"/>
</dbReference>
<evidence type="ECO:0000256" key="2">
    <source>
        <dbReference type="ARBA" id="ARBA00010190"/>
    </source>
</evidence>
<evidence type="ECO:0000256" key="1">
    <source>
        <dbReference type="ARBA" id="ARBA00004672"/>
    </source>
</evidence>
<dbReference type="UniPathway" id="UPA00074">
    <property type="reaction ID" value="UER00131"/>
</dbReference>
<comment type="pathway">
    <text evidence="1 8">Purine metabolism; IMP biosynthesis via de novo pathway; 5-amino-1-(5-phospho-D-ribosyl)imidazole-4-carboxamide from 5-amino-1-(5-phospho-D-ribosyl)imidazole-4-carboxylate: step 1/2.</text>
</comment>
<dbReference type="GO" id="GO:0005524">
    <property type="term" value="F:ATP binding"/>
    <property type="evidence" value="ECO:0007669"/>
    <property type="project" value="UniProtKB-KW"/>
</dbReference>
<evidence type="ECO:0000313" key="10">
    <source>
        <dbReference type="EMBL" id="OGD14920.1"/>
    </source>
</evidence>
<keyword evidence="6 8" id="KW-0067">ATP-binding</keyword>
<dbReference type="InterPro" id="IPR001636">
    <property type="entry name" value="SAICAR_synth"/>
</dbReference>
<keyword evidence="3 8" id="KW-0436">Ligase</keyword>
<evidence type="ECO:0000256" key="5">
    <source>
        <dbReference type="ARBA" id="ARBA00022755"/>
    </source>
</evidence>
<dbReference type="GO" id="GO:0004639">
    <property type="term" value="F:phosphoribosylaminoimidazolesuccinocarboxamide synthase activity"/>
    <property type="evidence" value="ECO:0007669"/>
    <property type="project" value="UniProtKB-UniRule"/>
</dbReference>
<proteinExistence type="inferred from homology"/>
<feature type="domain" description="SAICAR synthetase/ADE2 N-terminal" evidence="9">
    <location>
        <begin position="22"/>
        <end position="255"/>
    </location>
</feature>
<comment type="caution">
    <text evidence="10">The sequence shown here is derived from an EMBL/GenBank/DDBJ whole genome shotgun (WGS) entry which is preliminary data.</text>
</comment>
<dbReference type="STRING" id="1797291.A2V47_09235"/>
<evidence type="ECO:0000256" key="6">
    <source>
        <dbReference type="ARBA" id="ARBA00022840"/>
    </source>
</evidence>
<evidence type="ECO:0000256" key="8">
    <source>
        <dbReference type="HAMAP-Rule" id="MF_00137"/>
    </source>
</evidence>
<evidence type="ECO:0000256" key="4">
    <source>
        <dbReference type="ARBA" id="ARBA00022741"/>
    </source>
</evidence>
<dbReference type="GO" id="GO:0005737">
    <property type="term" value="C:cytoplasm"/>
    <property type="evidence" value="ECO:0007669"/>
    <property type="project" value="TreeGrafter"/>
</dbReference>
<keyword evidence="4 8" id="KW-0547">Nucleotide-binding</keyword>
<evidence type="ECO:0000259" key="9">
    <source>
        <dbReference type="Pfam" id="PF01259"/>
    </source>
</evidence>
<dbReference type="Pfam" id="PF01259">
    <property type="entry name" value="SAICAR_synt"/>
    <property type="match status" value="1"/>
</dbReference>
<dbReference type="EC" id="6.3.2.6" evidence="8"/>
<dbReference type="AlphaFoldDB" id="A0A1F5A8P7"/>
<evidence type="ECO:0000313" key="11">
    <source>
        <dbReference type="Proteomes" id="UP000177701"/>
    </source>
</evidence>
<name>A0A1F5A8P7_9BACT</name>
<organism evidence="10 11">
    <name type="scientific">Candidatus Sediminicultor quintus</name>
    <dbReference type="NCBI Taxonomy" id="1797291"/>
    <lineage>
        <taxon>Bacteria</taxon>
        <taxon>Pseudomonadati</taxon>
        <taxon>Atribacterota</taxon>
        <taxon>Candidatus Phoenicimicrobiia</taxon>
        <taxon>Candidatus Pheonicimicrobiales</taxon>
        <taxon>Candidatus Phoenicimicrobiaceae</taxon>
        <taxon>Candidatus Sediminicultor</taxon>
    </lineage>
</organism>
<dbReference type="InterPro" id="IPR028923">
    <property type="entry name" value="SAICAR_synt/ADE2_N"/>
</dbReference>
<dbReference type="PANTHER" id="PTHR43700:SF1">
    <property type="entry name" value="PHOSPHORIBOSYLAMINOIMIDAZOLE-SUCCINOCARBOXAMIDE SYNTHASE"/>
    <property type="match status" value="1"/>
</dbReference>
<protein>
    <recommendedName>
        <fullName evidence="8">Phosphoribosylaminoimidazole-succinocarboxamide synthase</fullName>
        <ecNumber evidence="8">6.3.2.6</ecNumber>
    </recommendedName>
    <alternativeName>
        <fullName evidence="8">SAICAR synthetase</fullName>
    </alternativeName>
</protein>
<keyword evidence="5 8" id="KW-0658">Purine biosynthesis</keyword>
<dbReference type="HAMAP" id="MF_00137">
    <property type="entry name" value="SAICAR_synth"/>
    <property type="match status" value="1"/>
</dbReference>
<dbReference type="Gene3D" id="3.30.470.20">
    <property type="entry name" value="ATP-grasp fold, B domain"/>
    <property type="match status" value="1"/>
</dbReference>
<evidence type="ECO:0000256" key="7">
    <source>
        <dbReference type="ARBA" id="ARBA00048475"/>
    </source>
</evidence>
<reference evidence="10 11" key="1">
    <citation type="journal article" date="2016" name="Nat. Commun.">
        <title>Thousands of microbial genomes shed light on interconnected biogeochemical processes in an aquifer system.</title>
        <authorList>
            <person name="Anantharaman K."/>
            <person name="Brown C.T."/>
            <person name="Hug L.A."/>
            <person name="Sharon I."/>
            <person name="Castelle C.J."/>
            <person name="Probst A.J."/>
            <person name="Thomas B.C."/>
            <person name="Singh A."/>
            <person name="Wilkins M.J."/>
            <person name="Karaoz U."/>
            <person name="Brodie E.L."/>
            <person name="Williams K.H."/>
            <person name="Hubbard S.S."/>
            <person name="Banfield J.F."/>
        </authorList>
    </citation>
    <scope>NUCLEOTIDE SEQUENCE [LARGE SCALE GENOMIC DNA]</scope>
</reference>
<comment type="similarity">
    <text evidence="2 8">Belongs to the SAICAR synthetase family.</text>
</comment>
<gene>
    <name evidence="8" type="primary">purC</name>
    <name evidence="10" type="ORF">A2V47_09235</name>
</gene>
<sequence length="343" mass="39955">MGSVKDLEVLKHPSSNKSGRGRFIFSDRYSVFDWGEMPDHIPNKGKSLCISAAYFFEKMEARGIRSHYLGVVEDNKIQKLTDIQRPVDAMEVKLFRVLKPSKKSNFYDYSLYENEKNNFLIPLEIIYRQSLPEGSSVFKRLQEGNLKSEDLDLKEMPHPGETLNQPFIDVSTKLEESDRYLGWEEAQRIAYLSNNELEKIKKTTLLINQLIGQEASKIGLKYEDGKIEFAFDEDRNLVVVDVLGTLDECRFTFKGMPISKEIARLYYRKTSWFKELINAKKKDELNWKDKVKISPPPLPPRLKELISMAYCAFTNEITEKEWFEDIPSIRELLEETIQIINNV</sequence>
<dbReference type="GO" id="GO:0006189">
    <property type="term" value="P:'de novo' IMP biosynthetic process"/>
    <property type="evidence" value="ECO:0007669"/>
    <property type="project" value="UniProtKB-UniRule"/>
</dbReference>